<evidence type="ECO:0000256" key="2">
    <source>
        <dbReference type="ARBA" id="ARBA00022946"/>
    </source>
</evidence>
<gene>
    <name evidence="4" type="ORF">BV898_02619</name>
</gene>
<dbReference type="Pfam" id="PF02536">
    <property type="entry name" value="mTERF"/>
    <property type="match status" value="1"/>
</dbReference>
<accession>A0A1W0X7Z4</accession>
<proteinExistence type="inferred from homology"/>
<keyword evidence="2" id="KW-0809">Transit peptide</keyword>
<dbReference type="PANTHER" id="PTHR13068:SF112">
    <property type="entry name" value="TRANSCRIPTION TERMINATION FACTOR 3, MITOCHONDRIAL"/>
    <property type="match status" value="1"/>
</dbReference>
<reference evidence="5" key="1">
    <citation type="submission" date="2017-01" db="EMBL/GenBank/DDBJ databases">
        <title>Comparative genomics of anhydrobiosis in the tardigrade Hypsibius dujardini.</title>
        <authorList>
            <person name="Yoshida Y."/>
            <person name="Koutsovoulos G."/>
            <person name="Laetsch D."/>
            <person name="Stevens L."/>
            <person name="Kumar S."/>
            <person name="Horikawa D."/>
            <person name="Ishino K."/>
            <person name="Komine S."/>
            <person name="Tomita M."/>
            <person name="Blaxter M."/>
            <person name="Arakawa K."/>
        </authorList>
    </citation>
    <scope>NUCLEOTIDE SEQUENCE [LARGE SCALE GENOMIC DNA]</scope>
    <source>
        <strain evidence="5">Z151</strain>
    </source>
</reference>
<dbReference type="GO" id="GO:0005739">
    <property type="term" value="C:mitochondrion"/>
    <property type="evidence" value="ECO:0007669"/>
    <property type="project" value="TreeGrafter"/>
</dbReference>
<feature type="region of interest" description="Disordered" evidence="3">
    <location>
        <begin position="56"/>
        <end position="96"/>
    </location>
</feature>
<evidence type="ECO:0000256" key="3">
    <source>
        <dbReference type="SAM" id="MobiDB-lite"/>
    </source>
</evidence>
<comment type="caution">
    <text evidence="4">The sequence shown here is derived from an EMBL/GenBank/DDBJ whole genome shotgun (WGS) entry which is preliminary data.</text>
</comment>
<evidence type="ECO:0000313" key="4">
    <source>
        <dbReference type="EMBL" id="OQV23500.1"/>
    </source>
</evidence>
<keyword evidence="5" id="KW-1185">Reference proteome</keyword>
<protein>
    <submittedName>
        <fullName evidence="4">Transcription termination factor 3, mitochondrial</fullName>
    </submittedName>
</protein>
<feature type="compositionally biased region" description="Basic and acidic residues" evidence="3">
    <location>
        <begin position="134"/>
        <end position="149"/>
    </location>
</feature>
<organism evidence="4 5">
    <name type="scientific">Hypsibius exemplaris</name>
    <name type="common">Freshwater tardigrade</name>
    <dbReference type="NCBI Taxonomy" id="2072580"/>
    <lineage>
        <taxon>Eukaryota</taxon>
        <taxon>Metazoa</taxon>
        <taxon>Ecdysozoa</taxon>
        <taxon>Tardigrada</taxon>
        <taxon>Eutardigrada</taxon>
        <taxon>Parachela</taxon>
        <taxon>Hypsibioidea</taxon>
        <taxon>Hypsibiidae</taxon>
        <taxon>Hypsibius</taxon>
    </lineage>
</organism>
<comment type="similarity">
    <text evidence="1">Belongs to the mTERF family.</text>
</comment>
<dbReference type="GO" id="GO:0061668">
    <property type="term" value="P:mitochondrial ribosome assembly"/>
    <property type="evidence" value="ECO:0007669"/>
    <property type="project" value="TreeGrafter"/>
</dbReference>
<dbReference type="AlphaFoldDB" id="A0A1W0X7Z4"/>
<dbReference type="OrthoDB" id="637682at2759"/>
<feature type="compositionally biased region" description="Basic and acidic residues" evidence="3">
    <location>
        <begin position="65"/>
        <end position="74"/>
    </location>
</feature>
<dbReference type="GO" id="GO:0006390">
    <property type="term" value="P:mitochondrial transcription"/>
    <property type="evidence" value="ECO:0007669"/>
    <property type="project" value="TreeGrafter"/>
</dbReference>
<evidence type="ECO:0000313" key="5">
    <source>
        <dbReference type="Proteomes" id="UP000192578"/>
    </source>
</evidence>
<dbReference type="SMART" id="SM00733">
    <property type="entry name" value="Mterf"/>
    <property type="match status" value="4"/>
</dbReference>
<dbReference type="InterPro" id="IPR003690">
    <property type="entry name" value="MTERF"/>
</dbReference>
<dbReference type="PANTHER" id="PTHR13068">
    <property type="entry name" value="CGI-12 PROTEIN-RELATED"/>
    <property type="match status" value="1"/>
</dbReference>
<feature type="compositionally biased region" description="Basic and acidic residues" evidence="3">
    <location>
        <begin position="186"/>
        <end position="202"/>
    </location>
</feature>
<name>A0A1W0X7Z4_HYPEX</name>
<evidence type="ECO:0000256" key="1">
    <source>
        <dbReference type="ARBA" id="ARBA00007692"/>
    </source>
</evidence>
<dbReference type="Gene3D" id="1.25.70.10">
    <property type="entry name" value="Transcription termination factor 3, mitochondrial"/>
    <property type="match status" value="1"/>
</dbReference>
<dbReference type="GO" id="GO:0003676">
    <property type="term" value="F:nucleic acid binding"/>
    <property type="evidence" value="ECO:0007669"/>
    <property type="project" value="InterPro"/>
</dbReference>
<feature type="compositionally biased region" description="Low complexity" evidence="3">
    <location>
        <begin position="75"/>
        <end position="88"/>
    </location>
</feature>
<dbReference type="Proteomes" id="UP000192578">
    <property type="component" value="Unassembled WGS sequence"/>
</dbReference>
<sequence>MASARLMRSFALLENFISCRNRIPICITCARRNLSSRTFSHFPLISRSRTTLMPQAAARFSSTKPAEKSEHNEENSASSSRSAKSSNHGKGVPYSVVDAENDMDYFKEVTRQTSYSDSAKNRVNWNQFVDPDQPDPRDELKLRSSEDRFGPTTNPLMSSDKPRTGKAIRIQIEKDSTHQFVNPDKPTLEDHDQNLRSPEERSGPSTHPLMYPKKPRTGKAIETQEEIDDVDWKALEKNDPENRPFEPVHESDPELAEVQPALQPFSHNLAAYANVNENVQKFVDMGVEVWKLDKDPEMSQRLMTAEWDVKIQPWIDWLKENALTNYDISVVLSKHPRILKVSISDLQSVADYFASKKFPKDAIGQIIARTPQVFSWSAKYIDRRLGALQKKFKLNGDEMRSIIIGQPKLVVLPSHHWDIIRLALTNELGFTVAEVKTLLLQRPKIFRQEKTSIIDRFDYLHNVCHFPHAAIVQFPGALVVRKHVVKERHLFLKSIRRNQYDPTRPGYVSLEALVSGRDVEFCTEVAKTPVEVFNEFTKTL</sequence>
<dbReference type="InterPro" id="IPR038538">
    <property type="entry name" value="MTERF_sf"/>
</dbReference>
<dbReference type="EMBL" id="MTYJ01000011">
    <property type="protein sequence ID" value="OQV23500.1"/>
    <property type="molecule type" value="Genomic_DNA"/>
</dbReference>
<feature type="region of interest" description="Disordered" evidence="3">
    <location>
        <begin position="124"/>
        <end position="231"/>
    </location>
</feature>